<gene>
    <name evidence="3" type="ORF">POJ06DRAFT_255019</name>
</gene>
<dbReference type="Pfam" id="PF08059">
    <property type="entry name" value="SEP"/>
    <property type="match status" value="1"/>
</dbReference>
<feature type="compositionally biased region" description="Low complexity" evidence="1">
    <location>
        <begin position="157"/>
        <end position="169"/>
    </location>
</feature>
<dbReference type="CDD" id="cd14273">
    <property type="entry name" value="UBA_TAP-C_like"/>
    <property type="match status" value="1"/>
</dbReference>
<dbReference type="SMART" id="SM00553">
    <property type="entry name" value="SEP"/>
    <property type="match status" value="1"/>
</dbReference>
<dbReference type="GO" id="GO:0000045">
    <property type="term" value="P:autophagosome assembly"/>
    <property type="evidence" value="ECO:0007669"/>
    <property type="project" value="TreeGrafter"/>
</dbReference>
<dbReference type="SUPFAM" id="SSF102848">
    <property type="entry name" value="NSFL1 (p97 ATPase) cofactor p47, SEP domain"/>
    <property type="match status" value="1"/>
</dbReference>
<dbReference type="PANTHER" id="PTHR23333:SF20">
    <property type="entry name" value="NSFL1 COFACTOR P47"/>
    <property type="match status" value="1"/>
</dbReference>
<organism evidence="3 4">
    <name type="scientific">Lipomyces tetrasporus</name>
    <dbReference type="NCBI Taxonomy" id="54092"/>
    <lineage>
        <taxon>Eukaryota</taxon>
        <taxon>Fungi</taxon>
        <taxon>Dikarya</taxon>
        <taxon>Ascomycota</taxon>
        <taxon>Saccharomycotina</taxon>
        <taxon>Lipomycetes</taxon>
        <taxon>Lipomycetales</taxon>
        <taxon>Lipomycetaceae</taxon>
        <taxon>Lipomyces</taxon>
    </lineage>
</organism>
<feature type="region of interest" description="Disordered" evidence="1">
    <location>
        <begin position="335"/>
        <end position="355"/>
    </location>
</feature>
<dbReference type="Proteomes" id="UP001217417">
    <property type="component" value="Unassembled WGS sequence"/>
</dbReference>
<accession>A0AAD7QS62</accession>
<dbReference type="InterPro" id="IPR012989">
    <property type="entry name" value="SEP_domain"/>
</dbReference>
<reference evidence="3" key="1">
    <citation type="submission" date="2023-03" db="EMBL/GenBank/DDBJ databases">
        <title>Near-Complete genome sequence of Lipomyces tetrasporous NRRL Y-64009, an oleaginous yeast capable of growing on lignocellulosic hydrolysates.</title>
        <authorList>
            <consortium name="Lawrence Berkeley National Laboratory"/>
            <person name="Jagtap S.S."/>
            <person name="Liu J.-J."/>
            <person name="Walukiewicz H.E."/>
            <person name="Pangilinan J."/>
            <person name="Lipzen A."/>
            <person name="Ahrendt S."/>
            <person name="Koriabine M."/>
            <person name="Cobaugh K."/>
            <person name="Salamov A."/>
            <person name="Yoshinaga Y."/>
            <person name="Ng V."/>
            <person name="Daum C."/>
            <person name="Grigoriev I.V."/>
            <person name="Slininger P.J."/>
            <person name="Dien B.S."/>
            <person name="Jin Y.-S."/>
            <person name="Rao C.V."/>
        </authorList>
    </citation>
    <scope>NUCLEOTIDE SEQUENCE</scope>
    <source>
        <strain evidence="3">NRRL Y-64009</strain>
    </source>
</reference>
<feature type="domain" description="SEP" evidence="2">
    <location>
        <begin position="272"/>
        <end position="337"/>
    </location>
</feature>
<dbReference type="Gene3D" id="1.10.8.10">
    <property type="entry name" value="DNA helicase RuvA subunit, C-terminal domain"/>
    <property type="match status" value="1"/>
</dbReference>
<dbReference type="GO" id="GO:0005829">
    <property type="term" value="C:cytosol"/>
    <property type="evidence" value="ECO:0007669"/>
    <property type="project" value="TreeGrafter"/>
</dbReference>
<dbReference type="EMBL" id="JARPMG010000006">
    <property type="protein sequence ID" value="KAJ8099966.1"/>
    <property type="molecule type" value="Genomic_DNA"/>
</dbReference>
<dbReference type="SUPFAM" id="SSF46934">
    <property type="entry name" value="UBA-like"/>
    <property type="match status" value="1"/>
</dbReference>
<proteinExistence type="predicted"/>
<keyword evidence="4" id="KW-1185">Reference proteome</keyword>
<comment type="caution">
    <text evidence="3">The sequence shown here is derived from an EMBL/GenBank/DDBJ whole genome shotgun (WGS) entry which is preliminary data.</text>
</comment>
<feature type="compositionally biased region" description="Polar residues" evidence="1">
    <location>
        <begin position="85"/>
        <end position="94"/>
    </location>
</feature>
<feature type="compositionally biased region" description="Basic and acidic residues" evidence="1">
    <location>
        <begin position="208"/>
        <end position="223"/>
    </location>
</feature>
<dbReference type="FunFam" id="3.30.420.210:FF:000002">
    <property type="entry name" value="UBX domain-containing protein 1"/>
    <property type="match status" value="1"/>
</dbReference>
<dbReference type="InterPro" id="IPR009060">
    <property type="entry name" value="UBA-like_sf"/>
</dbReference>
<feature type="compositionally biased region" description="Acidic residues" evidence="1">
    <location>
        <begin position="97"/>
        <end position="108"/>
    </location>
</feature>
<evidence type="ECO:0000259" key="2">
    <source>
        <dbReference type="PROSITE" id="PS51399"/>
    </source>
</evidence>
<dbReference type="PANTHER" id="PTHR23333">
    <property type="entry name" value="UBX DOMAIN CONTAINING PROTEIN"/>
    <property type="match status" value="1"/>
</dbReference>
<evidence type="ECO:0000313" key="4">
    <source>
        <dbReference type="Proteomes" id="UP001217417"/>
    </source>
</evidence>
<feature type="compositionally biased region" description="Polar residues" evidence="1">
    <location>
        <begin position="110"/>
        <end position="120"/>
    </location>
</feature>
<dbReference type="GO" id="GO:0007030">
    <property type="term" value="P:Golgi organization"/>
    <property type="evidence" value="ECO:0007669"/>
    <property type="project" value="TreeGrafter"/>
</dbReference>
<dbReference type="PROSITE" id="PS51399">
    <property type="entry name" value="SEP"/>
    <property type="match status" value="1"/>
</dbReference>
<dbReference type="Pfam" id="PF14555">
    <property type="entry name" value="UBA_4"/>
    <property type="match status" value="1"/>
</dbReference>
<evidence type="ECO:0000256" key="1">
    <source>
        <dbReference type="SAM" id="MobiDB-lite"/>
    </source>
</evidence>
<dbReference type="InterPro" id="IPR036241">
    <property type="entry name" value="NSFL1C_SEP_dom_sf"/>
</dbReference>
<sequence length="355" mass="37977">MERSDVIVVCSIGHCDFQAYRGIDLAFISILKMSDSGEHDTLKLQFMELTQASPEEAGAFLESVSWDLDAAVDAFFSAADTGNPSAAFHSSASQGPEDFDKDFDEEETSIPASTFASSTGGHILGGGASSMSQDKSKHPGESSGRVRTLADLNNDNGPSGSPFGSRSPSAQPGSDDEGSSFGNAFRRRQPEDLFTGGEKSGLAVQNPDSDRHRLVRDLLRRAELGGQEEPPARAQPTQSRFTGAGHVLGSDIVESRTIADSSSNTAQPDASPVTRTLTFWRDGFSVENGALLRYDDPANQEILRAINSGRAPLHLLNVNPGQHVDVRVERRMTEDYVSPNPSKGGFYGSGHRLGS</sequence>
<evidence type="ECO:0000313" key="3">
    <source>
        <dbReference type="EMBL" id="KAJ8099966.1"/>
    </source>
</evidence>
<dbReference type="GO" id="GO:0061025">
    <property type="term" value="P:membrane fusion"/>
    <property type="evidence" value="ECO:0007669"/>
    <property type="project" value="TreeGrafter"/>
</dbReference>
<dbReference type="GO" id="GO:0031468">
    <property type="term" value="P:nuclear membrane reassembly"/>
    <property type="evidence" value="ECO:0007669"/>
    <property type="project" value="TreeGrafter"/>
</dbReference>
<dbReference type="RefSeq" id="XP_056043416.1">
    <property type="nucleotide sequence ID" value="XM_056187844.1"/>
</dbReference>
<dbReference type="Gene3D" id="3.30.420.210">
    <property type="entry name" value="SEP domain"/>
    <property type="match status" value="1"/>
</dbReference>
<dbReference type="GO" id="GO:0043161">
    <property type="term" value="P:proteasome-mediated ubiquitin-dependent protein catabolic process"/>
    <property type="evidence" value="ECO:0007669"/>
    <property type="project" value="TreeGrafter"/>
</dbReference>
<feature type="compositionally biased region" description="Gly residues" evidence="1">
    <location>
        <begin position="345"/>
        <end position="355"/>
    </location>
</feature>
<dbReference type="GeneID" id="80883010"/>
<dbReference type="GO" id="GO:0005634">
    <property type="term" value="C:nucleus"/>
    <property type="evidence" value="ECO:0007669"/>
    <property type="project" value="TreeGrafter"/>
</dbReference>
<dbReference type="AlphaFoldDB" id="A0AAD7QS62"/>
<feature type="region of interest" description="Disordered" evidence="1">
    <location>
        <begin position="85"/>
        <end position="243"/>
    </location>
</feature>
<dbReference type="GO" id="GO:0043130">
    <property type="term" value="F:ubiquitin binding"/>
    <property type="evidence" value="ECO:0007669"/>
    <property type="project" value="TreeGrafter"/>
</dbReference>
<name>A0AAD7QS62_9ASCO</name>
<protein>
    <recommendedName>
        <fullName evidence="2">SEP domain-containing protein</fullName>
    </recommendedName>
</protein>